<dbReference type="GO" id="GO:0004673">
    <property type="term" value="F:protein histidine kinase activity"/>
    <property type="evidence" value="ECO:0007669"/>
    <property type="project" value="UniProtKB-EC"/>
</dbReference>
<protein>
    <recommendedName>
        <fullName evidence="2">histidine kinase</fullName>
        <ecNumber evidence="2">2.7.13.3</ecNumber>
    </recommendedName>
</protein>
<dbReference type="GO" id="GO:0009881">
    <property type="term" value="F:photoreceptor activity"/>
    <property type="evidence" value="ECO:0007669"/>
    <property type="project" value="UniProtKB-KW"/>
</dbReference>
<name>A0A6I4TXV7_9SPHN</name>
<dbReference type="GO" id="GO:0005524">
    <property type="term" value="F:ATP binding"/>
    <property type="evidence" value="ECO:0007669"/>
    <property type="project" value="UniProtKB-KW"/>
</dbReference>
<dbReference type="EMBL" id="WTYJ01000002">
    <property type="protein sequence ID" value="MXO99478.1"/>
    <property type="molecule type" value="Genomic_DNA"/>
</dbReference>
<evidence type="ECO:0000256" key="14">
    <source>
        <dbReference type="ARBA" id="ARBA00023026"/>
    </source>
</evidence>
<dbReference type="InterPro" id="IPR000700">
    <property type="entry name" value="PAS-assoc_C"/>
</dbReference>
<evidence type="ECO:0000256" key="6">
    <source>
        <dbReference type="ARBA" id="ARBA00022630"/>
    </source>
</evidence>
<reference evidence="17 18" key="1">
    <citation type="submission" date="2019-12" db="EMBL/GenBank/DDBJ databases">
        <title>Genomic-based taxomic classification of the family Erythrobacteraceae.</title>
        <authorList>
            <person name="Xu L."/>
        </authorList>
    </citation>
    <scope>NUCLEOTIDE SEQUENCE [LARGE SCALE GENOMIC DNA]</scope>
    <source>
        <strain evidence="17 18">S36</strain>
    </source>
</reference>
<evidence type="ECO:0000256" key="1">
    <source>
        <dbReference type="ARBA" id="ARBA00000085"/>
    </source>
</evidence>
<keyword evidence="5" id="KW-0716">Sensory transduction</keyword>
<dbReference type="SUPFAM" id="SSF55785">
    <property type="entry name" value="PYP-like sensor domain (PAS domain)"/>
    <property type="match status" value="1"/>
</dbReference>
<dbReference type="InterPro" id="IPR035965">
    <property type="entry name" value="PAS-like_dom_sf"/>
</dbReference>
<evidence type="ECO:0000256" key="9">
    <source>
        <dbReference type="ARBA" id="ARBA00022737"/>
    </source>
</evidence>
<keyword evidence="12" id="KW-0067">ATP-binding</keyword>
<feature type="domain" description="PAC" evidence="16">
    <location>
        <begin position="126"/>
        <end position="178"/>
    </location>
</feature>
<keyword evidence="3" id="KW-0600">Photoreceptor protein</keyword>
<evidence type="ECO:0000256" key="5">
    <source>
        <dbReference type="ARBA" id="ARBA00022606"/>
    </source>
</evidence>
<proteinExistence type="predicted"/>
<dbReference type="InterPro" id="IPR001610">
    <property type="entry name" value="PAC"/>
</dbReference>
<evidence type="ECO:0000256" key="8">
    <source>
        <dbReference type="ARBA" id="ARBA00022679"/>
    </source>
</evidence>
<dbReference type="Pfam" id="PF07536">
    <property type="entry name" value="HWE_HK"/>
    <property type="match status" value="1"/>
</dbReference>
<dbReference type="SMART" id="SM00086">
    <property type="entry name" value="PAC"/>
    <property type="match status" value="1"/>
</dbReference>
<dbReference type="InterPro" id="IPR013655">
    <property type="entry name" value="PAS_fold_3"/>
</dbReference>
<accession>A0A6I4TXV7</accession>
<dbReference type="EC" id="2.7.13.3" evidence="2"/>
<evidence type="ECO:0000256" key="7">
    <source>
        <dbReference type="ARBA" id="ARBA00022643"/>
    </source>
</evidence>
<evidence type="ECO:0000256" key="11">
    <source>
        <dbReference type="ARBA" id="ARBA00022777"/>
    </source>
</evidence>
<keyword evidence="4" id="KW-0597">Phosphoprotein</keyword>
<organism evidence="17 18">
    <name type="scientific">Croceibacterium xixiisoli</name>
    <dbReference type="NCBI Taxonomy" id="1476466"/>
    <lineage>
        <taxon>Bacteria</taxon>
        <taxon>Pseudomonadati</taxon>
        <taxon>Pseudomonadota</taxon>
        <taxon>Alphaproteobacteria</taxon>
        <taxon>Sphingomonadales</taxon>
        <taxon>Erythrobacteraceae</taxon>
        <taxon>Croceibacterium</taxon>
    </lineage>
</organism>
<keyword evidence="15" id="KW-0675">Receptor</keyword>
<evidence type="ECO:0000259" key="16">
    <source>
        <dbReference type="PROSITE" id="PS50113"/>
    </source>
</evidence>
<keyword evidence="13" id="KW-0157">Chromophore</keyword>
<dbReference type="InterPro" id="IPR011102">
    <property type="entry name" value="Sig_transdc_His_kinase_HWE"/>
</dbReference>
<keyword evidence="11" id="KW-0418">Kinase</keyword>
<keyword evidence="14" id="KW-0843">Virulence</keyword>
<dbReference type="InterPro" id="IPR036890">
    <property type="entry name" value="HATPase_C_sf"/>
</dbReference>
<dbReference type="PANTHER" id="PTHR41523">
    <property type="entry name" value="TWO-COMPONENT SYSTEM SENSOR PROTEIN"/>
    <property type="match status" value="1"/>
</dbReference>
<evidence type="ECO:0000313" key="17">
    <source>
        <dbReference type="EMBL" id="MXO99478.1"/>
    </source>
</evidence>
<comment type="catalytic activity">
    <reaction evidence="1">
        <text>ATP + protein L-histidine = ADP + protein N-phospho-L-histidine.</text>
        <dbReference type="EC" id="2.7.13.3"/>
    </reaction>
</comment>
<evidence type="ECO:0000256" key="4">
    <source>
        <dbReference type="ARBA" id="ARBA00022553"/>
    </source>
</evidence>
<dbReference type="InterPro" id="IPR000014">
    <property type="entry name" value="PAS"/>
</dbReference>
<dbReference type="SUPFAM" id="SSF55874">
    <property type="entry name" value="ATPase domain of HSP90 chaperone/DNA topoisomerase II/histidine kinase"/>
    <property type="match status" value="1"/>
</dbReference>
<dbReference type="PROSITE" id="PS50113">
    <property type="entry name" value="PAC"/>
    <property type="match status" value="1"/>
</dbReference>
<dbReference type="Pfam" id="PF08447">
    <property type="entry name" value="PAS_3"/>
    <property type="match status" value="1"/>
</dbReference>
<keyword evidence="6" id="KW-0285">Flavoprotein</keyword>
<dbReference type="AlphaFoldDB" id="A0A6I4TXV7"/>
<dbReference type="CDD" id="cd00130">
    <property type="entry name" value="PAS"/>
    <property type="match status" value="1"/>
</dbReference>
<evidence type="ECO:0000256" key="3">
    <source>
        <dbReference type="ARBA" id="ARBA00022543"/>
    </source>
</evidence>
<keyword evidence="9" id="KW-0677">Repeat</keyword>
<sequence length="379" mass="41456">MARLARYCPLIDRPQRTALLPQFSECDMEDCAVDEDSTFPDRLTPAVRPAEPEGTGLINTLDAIPQLVWSARPDGRHDFYNRKWFEFTGLGARPDAAGPWGAVIHPDDLAGAQAAWRESLASGADFEAEYRLRHHSGAWRWILARALPLREADGTIMRWYGTCTPIEAIIQRQGRLAVLAGELSHRIKNVFAVVNSIITLSARDAPEARPFAAALSEQIKALARANSHLRADRPGDPAEGPQPAAPGLLPLLQALMEPYSQGETSRVLVRGTDHAIGEQAATGLALIIHELATNAVKYGALSVPDGRVRIDHAVDEVCLQLVWQESGGPWQAAPPTGSGFGTSMTERVSRDQLQAEVTRNWRPEGLELTMRIPLERLAG</sequence>
<dbReference type="Gene3D" id="3.30.565.10">
    <property type="entry name" value="Histidine kinase-like ATPase, C-terminal domain"/>
    <property type="match status" value="1"/>
</dbReference>
<dbReference type="Proteomes" id="UP000469430">
    <property type="component" value="Unassembled WGS sequence"/>
</dbReference>
<evidence type="ECO:0000256" key="13">
    <source>
        <dbReference type="ARBA" id="ARBA00022991"/>
    </source>
</evidence>
<evidence type="ECO:0000256" key="10">
    <source>
        <dbReference type="ARBA" id="ARBA00022741"/>
    </source>
</evidence>
<dbReference type="SMART" id="SM00911">
    <property type="entry name" value="HWE_HK"/>
    <property type="match status" value="1"/>
</dbReference>
<keyword evidence="8" id="KW-0808">Transferase</keyword>
<dbReference type="PANTHER" id="PTHR41523:SF8">
    <property type="entry name" value="ETHYLENE RESPONSE SENSOR PROTEIN"/>
    <property type="match status" value="1"/>
</dbReference>
<evidence type="ECO:0000256" key="2">
    <source>
        <dbReference type="ARBA" id="ARBA00012438"/>
    </source>
</evidence>
<evidence type="ECO:0000256" key="12">
    <source>
        <dbReference type="ARBA" id="ARBA00022840"/>
    </source>
</evidence>
<dbReference type="FunFam" id="3.30.450.20:FF:000099">
    <property type="entry name" value="Sensory box sensor histidine kinase"/>
    <property type="match status" value="1"/>
</dbReference>
<comment type="caution">
    <text evidence="17">The sequence shown here is derived from an EMBL/GenBank/DDBJ whole genome shotgun (WGS) entry which is preliminary data.</text>
</comment>
<evidence type="ECO:0000313" key="18">
    <source>
        <dbReference type="Proteomes" id="UP000469430"/>
    </source>
</evidence>
<evidence type="ECO:0000256" key="15">
    <source>
        <dbReference type="ARBA" id="ARBA00023170"/>
    </source>
</evidence>
<keyword evidence="18" id="KW-1185">Reference proteome</keyword>
<gene>
    <name evidence="17" type="ORF">GRI97_10810</name>
</gene>
<keyword evidence="10" id="KW-0547">Nucleotide-binding</keyword>
<keyword evidence="7" id="KW-0288">FMN</keyword>
<dbReference type="Gene3D" id="3.30.450.20">
    <property type="entry name" value="PAS domain"/>
    <property type="match status" value="1"/>
</dbReference>